<evidence type="ECO:0000259" key="4">
    <source>
        <dbReference type="PROSITE" id="PS51118"/>
    </source>
</evidence>
<dbReference type="EMBL" id="BMRB01000002">
    <property type="protein sequence ID" value="GGS32249.1"/>
    <property type="molecule type" value="Genomic_DNA"/>
</dbReference>
<keyword evidence="3" id="KW-0804">Transcription</keyword>
<dbReference type="InterPro" id="IPR011991">
    <property type="entry name" value="ArsR-like_HTH"/>
</dbReference>
<dbReference type="PANTHER" id="PTHR33204:SF18">
    <property type="entry name" value="TRANSCRIPTIONAL REGULATORY PROTEIN"/>
    <property type="match status" value="1"/>
</dbReference>
<gene>
    <name evidence="5" type="ORF">GCM10010171_27740</name>
</gene>
<keyword evidence="1" id="KW-0805">Transcription regulation</keyword>
<evidence type="ECO:0000313" key="5">
    <source>
        <dbReference type="EMBL" id="GGS32249.1"/>
    </source>
</evidence>
<organism evidence="5 6">
    <name type="scientific">Actinokineospora fastidiosa</name>
    <dbReference type="NCBI Taxonomy" id="1816"/>
    <lineage>
        <taxon>Bacteria</taxon>
        <taxon>Bacillati</taxon>
        <taxon>Actinomycetota</taxon>
        <taxon>Actinomycetes</taxon>
        <taxon>Pseudonocardiales</taxon>
        <taxon>Pseudonocardiaceae</taxon>
        <taxon>Actinokineospora</taxon>
    </lineage>
</organism>
<dbReference type="Gene3D" id="1.10.10.10">
    <property type="entry name" value="Winged helix-like DNA-binding domain superfamily/Winged helix DNA-binding domain"/>
    <property type="match status" value="1"/>
</dbReference>
<proteinExistence type="predicted"/>
<dbReference type="GO" id="GO:0003677">
    <property type="term" value="F:DNA binding"/>
    <property type="evidence" value="ECO:0007669"/>
    <property type="project" value="UniProtKB-KW"/>
</dbReference>
<dbReference type="Pfam" id="PF01638">
    <property type="entry name" value="HxlR"/>
    <property type="match status" value="1"/>
</dbReference>
<dbReference type="InterPro" id="IPR036390">
    <property type="entry name" value="WH_DNA-bd_sf"/>
</dbReference>
<comment type="caution">
    <text evidence="5">The sequence shown here is derived from an EMBL/GenBank/DDBJ whole genome shotgun (WGS) entry which is preliminary data.</text>
</comment>
<evidence type="ECO:0000256" key="1">
    <source>
        <dbReference type="ARBA" id="ARBA00023015"/>
    </source>
</evidence>
<dbReference type="InterPro" id="IPR002577">
    <property type="entry name" value="HTH_HxlR"/>
</dbReference>
<accession>A0A918GF31</accession>
<dbReference type="SUPFAM" id="SSF46785">
    <property type="entry name" value="Winged helix' DNA-binding domain"/>
    <property type="match status" value="1"/>
</dbReference>
<dbReference type="PROSITE" id="PS51118">
    <property type="entry name" value="HTH_HXLR"/>
    <property type="match status" value="1"/>
</dbReference>
<dbReference type="PANTHER" id="PTHR33204">
    <property type="entry name" value="TRANSCRIPTIONAL REGULATOR, MARR FAMILY"/>
    <property type="match status" value="1"/>
</dbReference>
<feature type="domain" description="HTH hxlR-type" evidence="4">
    <location>
        <begin position="8"/>
        <end position="99"/>
    </location>
</feature>
<dbReference type="SUPFAM" id="SSF55718">
    <property type="entry name" value="SCP-like"/>
    <property type="match status" value="1"/>
</dbReference>
<keyword evidence="6" id="KW-1185">Reference proteome</keyword>
<reference evidence="5" key="1">
    <citation type="journal article" date="2014" name="Int. J. Syst. Evol. Microbiol.">
        <title>Complete genome sequence of Corynebacterium casei LMG S-19264T (=DSM 44701T), isolated from a smear-ripened cheese.</title>
        <authorList>
            <consortium name="US DOE Joint Genome Institute (JGI-PGF)"/>
            <person name="Walter F."/>
            <person name="Albersmeier A."/>
            <person name="Kalinowski J."/>
            <person name="Ruckert C."/>
        </authorList>
    </citation>
    <scope>NUCLEOTIDE SEQUENCE</scope>
    <source>
        <strain evidence="5">JCM 3276</strain>
    </source>
</reference>
<dbReference type="AlphaFoldDB" id="A0A918GF31"/>
<evidence type="ECO:0000256" key="2">
    <source>
        <dbReference type="ARBA" id="ARBA00023125"/>
    </source>
</evidence>
<dbReference type="InterPro" id="IPR036527">
    <property type="entry name" value="SCP2_sterol-bd_dom_sf"/>
</dbReference>
<sequence length="216" mass="23391">MKRYEQHCPVARAAEVVTQPWTLLIVRELLHGPADVDTVARGLPGLTVSTLISRLRSLRSAGLVAREAGRFRLTEAGRDLRAVVDLLGAWSGRWLPAPGPKDLDPGLLMYDIARNVDAGTLPPRPVALLVEFTDGPPPRRWWLTLNGTGASAGDRDPGLPIAVTIRCSLATLAAIWLGHRKWLDALADESLQLIGDRSAVRSAVSWIGVSRYSANA</sequence>
<evidence type="ECO:0000313" key="6">
    <source>
        <dbReference type="Proteomes" id="UP000660680"/>
    </source>
</evidence>
<reference evidence="5" key="2">
    <citation type="submission" date="2020-09" db="EMBL/GenBank/DDBJ databases">
        <authorList>
            <person name="Sun Q."/>
            <person name="Ohkuma M."/>
        </authorList>
    </citation>
    <scope>NUCLEOTIDE SEQUENCE</scope>
    <source>
        <strain evidence="5">JCM 3276</strain>
    </source>
</reference>
<dbReference type="InterPro" id="IPR036388">
    <property type="entry name" value="WH-like_DNA-bd_sf"/>
</dbReference>
<protein>
    <submittedName>
        <fullName evidence="5">Transcriptional regulator</fullName>
    </submittedName>
</protein>
<name>A0A918GF31_9PSEU</name>
<dbReference type="Proteomes" id="UP000660680">
    <property type="component" value="Unassembled WGS sequence"/>
</dbReference>
<evidence type="ECO:0000256" key="3">
    <source>
        <dbReference type="ARBA" id="ARBA00023163"/>
    </source>
</evidence>
<dbReference type="CDD" id="cd00090">
    <property type="entry name" value="HTH_ARSR"/>
    <property type="match status" value="1"/>
</dbReference>
<dbReference type="RefSeq" id="WP_189210812.1">
    <property type="nucleotide sequence ID" value="NZ_BMRB01000002.1"/>
</dbReference>
<keyword evidence="2" id="KW-0238">DNA-binding</keyword>